<gene>
    <name evidence="1" type="primary">POL</name>
    <name evidence="1" type="ORF">TR160097</name>
</gene>
<dbReference type="GO" id="GO:0003676">
    <property type="term" value="F:nucleic acid binding"/>
    <property type="evidence" value="ECO:0007669"/>
    <property type="project" value="InterPro"/>
</dbReference>
<dbReference type="AlphaFoldDB" id="A0A0X3PHZ3"/>
<evidence type="ECO:0000313" key="1">
    <source>
        <dbReference type="EMBL" id="JAP51288.1"/>
    </source>
</evidence>
<dbReference type="EMBL" id="GEEE01011937">
    <property type="protein sequence ID" value="JAP51288.1"/>
    <property type="molecule type" value="Transcribed_RNA"/>
</dbReference>
<dbReference type="Gene3D" id="3.30.420.10">
    <property type="entry name" value="Ribonuclease H-like superfamily/Ribonuclease H"/>
    <property type="match status" value="1"/>
</dbReference>
<name>A0A0X3PHZ3_SCHSO</name>
<organism evidence="1">
    <name type="scientific">Schistocephalus solidus</name>
    <name type="common">Tapeworm</name>
    <dbReference type="NCBI Taxonomy" id="70667"/>
    <lineage>
        <taxon>Eukaryota</taxon>
        <taxon>Metazoa</taxon>
        <taxon>Spiralia</taxon>
        <taxon>Lophotrochozoa</taxon>
        <taxon>Platyhelminthes</taxon>
        <taxon>Cestoda</taxon>
        <taxon>Eucestoda</taxon>
        <taxon>Diphyllobothriidea</taxon>
        <taxon>Diphyllobothriidae</taxon>
        <taxon>Schistocephalus</taxon>
    </lineage>
</organism>
<proteinExistence type="predicted"/>
<protein>
    <submittedName>
        <fullName evidence="1">Pro-Pol polyprotein</fullName>
    </submittedName>
</protein>
<reference evidence="1" key="1">
    <citation type="submission" date="2016-01" db="EMBL/GenBank/DDBJ databases">
        <title>Reference transcriptome for the parasite Schistocephalus solidus: insights into the molecular evolution of parasitism.</title>
        <authorList>
            <person name="Hebert F.O."/>
            <person name="Grambauer S."/>
            <person name="Barber I."/>
            <person name="Landry C.R."/>
            <person name="Aubin-Horth N."/>
        </authorList>
    </citation>
    <scope>NUCLEOTIDE SEQUENCE</scope>
</reference>
<accession>A0A0X3PHZ3</accession>
<sequence>MTGSREELLNRQRTRCREKATKHKHSGSSVKICLCGIKCFHSSMTPKCPIRLVLPPSHTRIVLREIHRPRETGKSSRTSILVTLYLTRCCAHMSRVCGLCTLQPPLHNPKAPLQPITTSYQDQRLGVDIVGPFPQSRKGNRYLLVMVDFVTK</sequence>
<dbReference type="InterPro" id="IPR036397">
    <property type="entry name" value="RNaseH_sf"/>
</dbReference>